<proteinExistence type="predicted"/>
<evidence type="ECO:0000256" key="1">
    <source>
        <dbReference type="SAM" id="MobiDB-lite"/>
    </source>
</evidence>
<dbReference type="Proteomes" id="UP001291653">
    <property type="component" value="Unassembled WGS sequence"/>
</dbReference>
<sequence length="68" mass="6740">MTRTAGPTAPDGDGPDLPITMTGAGQAPARGAAHTTPASRRTTRPRAHGPAVAAPGGRAPYRAARTAP</sequence>
<evidence type="ECO:0000313" key="2">
    <source>
        <dbReference type="EMBL" id="GLF97092.1"/>
    </source>
</evidence>
<dbReference type="EMBL" id="BSBI01000009">
    <property type="protein sequence ID" value="GLF97092.1"/>
    <property type="molecule type" value="Genomic_DNA"/>
</dbReference>
<evidence type="ECO:0000313" key="3">
    <source>
        <dbReference type="Proteomes" id="UP001291653"/>
    </source>
</evidence>
<protein>
    <submittedName>
        <fullName evidence="2">Uncharacterized protein</fullName>
    </submittedName>
</protein>
<feature type="region of interest" description="Disordered" evidence="1">
    <location>
        <begin position="1"/>
        <end position="68"/>
    </location>
</feature>
<dbReference type="RefSeq" id="WP_323449095.1">
    <property type="nucleotide sequence ID" value="NZ_BSBI01000009.1"/>
</dbReference>
<name>A0ABQ5P3C4_9ACTN</name>
<reference evidence="2 3" key="1">
    <citation type="submission" date="2022-10" db="EMBL/GenBank/DDBJ databases">
        <title>Draft genome sequence of Streptomyces sp. YSPA8.</title>
        <authorList>
            <person name="Moriuchi R."/>
            <person name="Dohra H."/>
            <person name="Yamamura H."/>
            <person name="Kodani S."/>
        </authorList>
    </citation>
    <scope>NUCLEOTIDE SEQUENCE [LARGE SCALE GENOMIC DNA]</scope>
    <source>
        <strain evidence="2 3">YSPA8</strain>
    </source>
</reference>
<feature type="compositionally biased region" description="Low complexity" evidence="1">
    <location>
        <begin position="48"/>
        <end position="68"/>
    </location>
</feature>
<keyword evidence="3" id="KW-1185">Reference proteome</keyword>
<organism evidence="2 3">
    <name type="scientific">Streptomyces yaizuensis</name>
    <dbReference type="NCBI Taxonomy" id="2989713"/>
    <lineage>
        <taxon>Bacteria</taxon>
        <taxon>Bacillati</taxon>
        <taxon>Actinomycetota</taxon>
        <taxon>Actinomycetes</taxon>
        <taxon>Kitasatosporales</taxon>
        <taxon>Streptomycetaceae</taxon>
        <taxon>Streptomyces</taxon>
    </lineage>
</organism>
<accession>A0ABQ5P3C4</accession>
<gene>
    <name evidence="2" type="ORF">SYYSPA8_22365</name>
</gene>
<comment type="caution">
    <text evidence="2">The sequence shown here is derived from an EMBL/GenBank/DDBJ whole genome shotgun (WGS) entry which is preliminary data.</text>
</comment>